<accession>A0A177FGB3</accession>
<dbReference type="InterPro" id="IPR011992">
    <property type="entry name" value="EF-hand-dom_pair"/>
</dbReference>
<evidence type="ECO:0000313" key="4">
    <source>
        <dbReference type="EMBL" id="OAG43177.1"/>
    </source>
</evidence>
<keyword evidence="5" id="KW-1185">Reference proteome</keyword>
<comment type="caution">
    <text evidence="4">The sequence shown here is derived from an EMBL/GenBank/DDBJ whole genome shotgun (WGS) entry which is preliminary data.</text>
</comment>
<evidence type="ECO:0000256" key="1">
    <source>
        <dbReference type="ARBA" id="ARBA00006765"/>
    </source>
</evidence>
<dbReference type="GO" id="GO:0005509">
    <property type="term" value="F:calcium ion binding"/>
    <property type="evidence" value="ECO:0007669"/>
    <property type="project" value="TreeGrafter"/>
</dbReference>
<dbReference type="RefSeq" id="XP_022515129.1">
    <property type="nucleotide sequence ID" value="XM_022652441.1"/>
</dbReference>
<feature type="transmembrane region" description="Helical" evidence="3">
    <location>
        <begin position="77"/>
        <end position="96"/>
    </location>
</feature>
<keyword evidence="3" id="KW-0472">Membrane</keyword>
<dbReference type="PANTHER" id="PTHR31495">
    <property type="entry name" value="PEROXYGENASE 3-RELATED"/>
    <property type="match status" value="1"/>
</dbReference>
<dbReference type="EMBL" id="LVKK01000011">
    <property type="protein sequence ID" value="OAG43177.1"/>
    <property type="molecule type" value="Genomic_DNA"/>
</dbReference>
<feature type="region of interest" description="Disordered" evidence="2">
    <location>
        <begin position="247"/>
        <end position="270"/>
    </location>
</feature>
<dbReference type="GeneID" id="34597637"/>
<feature type="region of interest" description="Disordered" evidence="2">
    <location>
        <begin position="1"/>
        <end position="44"/>
    </location>
</feature>
<dbReference type="Proteomes" id="UP000077002">
    <property type="component" value="Unassembled WGS sequence"/>
</dbReference>
<reference evidence="4 5" key="1">
    <citation type="submission" date="2016-03" db="EMBL/GenBank/DDBJ databases">
        <title>Draft genome sequence of the Fonsecaea monophora CBS 269.37.</title>
        <authorList>
            <person name="Bombassaro A."/>
            <person name="Vinicius W.A."/>
            <person name="De Hoog S."/>
            <person name="Sun J."/>
            <person name="Souza E.M."/>
            <person name="Raittz R.T."/>
            <person name="Costa F."/>
            <person name="Leao A.C."/>
            <person name="Tadra-Sfeir M.Z."/>
            <person name="Baura V."/>
            <person name="Balsanelli E."/>
            <person name="Pedrosa F.O."/>
            <person name="Moreno L.F."/>
            <person name="Steffens M.B."/>
            <person name="Xi L."/>
            <person name="Bocca A.L."/>
            <person name="Felipe M.S."/>
            <person name="Teixeira M."/>
            <person name="Telles Filho F.Q."/>
            <person name="Azevedo C.M."/>
            <person name="Gomes R."/>
            <person name="Vicente V.A."/>
        </authorList>
    </citation>
    <scope>NUCLEOTIDE SEQUENCE [LARGE SCALE GENOMIC DNA]</scope>
    <source>
        <strain evidence="4 5">CBS 269.37</strain>
    </source>
</reference>
<dbReference type="SUPFAM" id="SSF47473">
    <property type="entry name" value="EF-hand"/>
    <property type="match status" value="1"/>
</dbReference>
<keyword evidence="3" id="KW-0812">Transmembrane</keyword>
<evidence type="ECO:0008006" key="6">
    <source>
        <dbReference type="Google" id="ProtNLM"/>
    </source>
</evidence>
<evidence type="ECO:0000256" key="2">
    <source>
        <dbReference type="SAM" id="MobiDB-lite"/>
    </source>
</evidence>
<evidence type="ECO:0000313" key="5">
    <source>
        <dbReference type="Proteomes" id="UP000077002"/>
    </source>
</evidence>
<name>A0A177FGB3_9EURO</name>
<proteinExistence type="inferred from homology"/>
<protein>
    <recommendedName>
        <fullName evidence="6">EF-hand domain-containing protein</fullName>
    </recommendedName>
</protein>
<feature type="compositionally biased region" description="Polar residues" evidence="2">
    <location>
        <begin position="1"/>
        <end position="10"/>
    </location>
</feature>
<sequence>MSAFTASTASGELPASPALKQTHGRPPHHGGLSNGTSTSSPKPQSELTALQQHVLFWDRDNDGIIYPWDVYNGFRDLGFSVIFSIGSLLIPLFFSYPTGLAYSWFPDPLFRIYVGSIHKAKHGSDTGIFDVDGHFHADRFDAMFDRWDTSRCGGLSADEMWNMWKKNRLAADMAGWCFGFMEMWTTWLLLQKNGRVWKEDLRGCYDGTLFWRISELAQKREWKQGYGIGDFLGGIMNGGTWRSWEVKKQHKGHRGDNGGTQSGPRLHSSH</sequence>
<dbReference type="GO" id="GO:0004497">
    <property type="term" value="F:monooxygenase activity"/>
    <property type="evidence" value="ECO:0007669"/>
    <property type="project" value="TreeGrafter"/>
</dbReference>
<gene>
    <name evidence="4" type="ORF">AYO21_02463</name>
</gene>
<evidence type="ECO:0000256" key="3">
    <source>
        <dbReference type="SAM" id="Phobius"/>
    </source>
</evidence>
<keyword evidence="3" id="KW-1133">Transmembrane helix</keyword>
<dbReference type="AlphaFoldDB" id="A0A177FGB3"/>
<organism evidence="4 5">
    <name type="scientific">Fonsecaea monophora</name>
    <dbReference type="NCBI Taxonomy" id="254056"/>
    <lineage>
        <taxon>Eukaryota</taxon>
        <taxon>Fungi</taxon>
        <taxon>Dikarya</taxon>
        <taxon>Ascomycota</taxon>
        <taxon>Pezizomycotina</taxon>
        <taxon>Eurotiomycetes</taxon>
        <taxon>Chaetothyriomycetidae</taxon>
        <taxon>Chaetothyriales</taxon>
        <taxon>Herpotrichiellaceae</taxon>
        <taxon>Fonsecaea</taxon>
    </lineage>
</organism>
<dbReference type="PANTHER" id="PTHR31495:SF0">
    <property type="entry name" value="BINDING PROTEIN CALEOSIN, PUTATIVE (AFU_ORTHOLOGUE AFUA_5G13750)-RELATED"/>
    <property type="match status" value="1"/>
</dbReference>
<dbReference type="Pfam" id="PF05042">
    <property type="entry name" value="Caleosin"/>
    <property type="match status" value="1"/>
</dbReference>
<comment type="similarity">
    <text evidence="1">Belongs to the caleosin family.</text>
</comment>
<dbReference type="OrthoDB" id="640742at2759"/>
<feature type="compositionally biased region" description="Polar residues" evidence="2">
    <location>
        <begin position="34"/>
        <end position="44"/>
    </location>
</feature>
<dbReference type="InterPro" id="IPR007736">
    <property type="entry name" value="Caleosin-related"/>
</dbReference>